<evidence type="ECO:0000313" key="6">
    <source>
        <dbReference type="EMBL" id="OIP37278.1"/>
    </source>
</evidence>
<dbReference type="PANTHER" id="PTHR44943">
    <property type="entry name" value="CELLULOSE SYNTHASE OPERON PROTEIN C"/>
    <property type="match status" value="1"/>
</dbReference>
<sequence length="659" mass="75842">MIEQEKEISEAALDAMDKFEDQPLDDKEEEIGDASEYLDELAEEGTEPGTEDDLTAEEALYKKEFRYDEEQLKEKPPEKKAAKPVQEPKPIEKPPNPILQLLKNKMLWLIIIITLGGIAIFSFEPFYSHIYSPQQCVKKGIGLIKEKDFFKAEEVLKEAVKHFRIEKNVVDSYNQFGTAYLKIGAYKWAEEKFEQAIKLDPHNIIAENGIIYLMIKDGDPYKAERRLKRLIRRYAGHLPAWINLARVLLKTNRPKGAVEILDYCLKIDQKNIDALGLYIQALVRVKDYSKALNIHKVVSRNTRGKVVCSPIALTEVGIYYMEHGRSDVAAELFKEIISHYPETVAEARYHYAQILDNKKNWKAALNHLKITAMNAPNMDKAHNLAGEIYEREGFYDKALSKFQRAVTVNPNNATAHHHLADIYFYQLKDQRKAIEYYLKARNNGIDTDEMRYNIGVCDYNSGRYFDAIEEWKKVLSRLPDFVVEVNISQAEIMLHQTARIIPECEAAITEHKNAILKGIKEEEKRERYLALSKYTNNLAALAEMSGRETSAEYWQALEYAAKGGGECSAAYRNMKRKLKKVSLMTMGEGLCKIDEEYGYSIAKKEKKRLEMEVLQKFYEEKERKEMEKEYKAWQYEAQHPKKEGHGHGGGEGGEHGGGH</sequence>
<evidence type="ECO:0000313" key="7">
    <source>
        <dbReference type="Proteomes" id="UP000183085"/>
    </source>
</evidence>
<gene>
    <name evidence="6" type="ORF">AUJ95_08345</name>
</gene>
<dbReference type="InterPro" id="IPR011990">
    <property type="entry name" value="TPR-like_helical_dom_sf"/>
</dbReference>
<protein>
    <submittedName>
        <fullName evidence="6">Uncharacterized protein</fullName>
    </submittedName>
</protein>
<dbReference type="Pfam" id="PF13432">
    <property type="entry name" value="TPR_16"/>
    <property type="match status" value="1"/>
</dbReference>
<evidence type="ECO:0000256" key="5">
    <source>
        <dbReference type="SAM" id="Phobius"/>
    </source>
</evidence>
<dbReference type="SMART" id="SM00671">
    <property type="entry name" value="SEL1"/>
    <property type="match status" value="2"/>
</dbReference>
<dbReference type="PROSITE" id="PS50293">
    <property type="entry name" value="TPR_REGION"/>
    <property type="match status" value="2"/>
</dbReference>
<dbReference type="Pfam" id="PF13181">
    <property type="entry name" value="TPR_8"/>
    <property type="match status" value="1"/>
</dbReference>
<dbReference type="Pfam" id="PF14559">
    <property type="entry name" value="TPR_19"/>
    <property type="match status" value="1"/>
</dbReference>
<feature type="transmembrane region" description="Helical" evidence="5">
    <location>
        <begin position="106"/>
        <end position="127"/>
    </location>
</feature>
<dbReference type="PROSITE" id="PS50005">
    <property type="entry name" value="TPR"/>
    <property type="match status" value="3"/>
</dbReference>
<keyword evidence="5" id="KW-1133">Transmembrane helix</keyword>
<feature type="compositionally biased region" description="Basic and acidic residues" evidence="4">
    <location>
        <begin position="67"/>
        <end position="81"/>
    </location>
</feature>
<keyword evidence="5" id="KW-0812">Transmembrane</keyword>
<evidence type="ECO:0000256" key="1">
    <source>
        <dbReference type="ARBA" id="ARBA00022737"/>
    </source>
</evidence>
<dbReference type="InterPro" id="IPR006597">
    <property type="entry name" value="Sel1-like"/>
</dbReference>
<feature type="compositionally biased region" description="Basic and acidic residues" evidence="4">
    <location>
        <begin position="638"/>
        <end position="659"/>
    </location>
</feature>
<feature type="repeat" description="TPR" evidence="3">
    <location>
        <begin position="310"/>
        <end position="343"/>
    </location>
</feature>
<dbReference type="EMBL" id="MNYI01000216">
    <property type="protein sequence ID" value="OIP37278.1"/>
    <property type="molecule type" value="Genomic_DNA"/>
</dbReference>
<dbReference type="STRING" id="1817895.AUJ95_08345"/>
<feature type="region of interest" description="Disordered" evidence="4">
    <location>
        <begin position="67"/>
        <end position="94"/>
    </location>
</feature>
<evidence type="ECO:0000256" key="2">
    <source>
        <dbReference type="ARBA" id="ARBA00022803"/>
    </source>
</evidence>
<feature type="region of interest" description="Disordered" evidence="4">
    <location>
        <begin position="634"/>
        <end position="659"/>
    </location>
</feature>
<accession>A0A1J5E1T7</accession>
<dbReference type="Gene3D" id="1.25.40.10">
    <property type="entry name" value="Tetratricopeptide repeat domain"/>
    <property type="match status" value="2"/>
</dbReference>
<dbReference type="Pfam" id="PF13414">
    <property type="entry name" value="TPR_11"/>
    <property type="match status" value="1"/>
</dbReference>
<dbReference type="InterPro" id="IPR019734">
    <property type="entry name" value="TPR_rpt"/>
</dbReference>
<reference evidence="6 7" key="1">
    <citation type="journal article" date="2016" name="Environ. Microbiol.">
        <title>Genomic resolution of a cold subsurface aquifer community provides metabolic insights for novel microbes adapted to high CO concentrations.</title>
        <authorList>
            <person name="Probst A.J."/>
            <person name="Castelle C.J."/>
            <person name="Singh A."/>
            <person name="Brown C.T."/>
            <person name="Anantharaman K."/>
            <person name="Sharon I."/>
            <person name="Hug L.A."/>
            <person name="Burstein D."/>
            <person name="Emerson J.B."/>
            <person name="Thomas B.C."/>
            <person name="Banfield J.F."/>
        </authorList>
    </citation>
    <scope>NUCLEOTIDE SEQUENCE [LARGE SCALE GENOMIC DNA]</scope>
    <source>
        <strain evidence="6">CG2_30_40_21</strain>
    </source>
</reference>
<keyword evidence="1" id="KW-0677">Repeat</keyword>
<dbReference type="SMART" id="SM00028">
    <property type="entry name" value="TPR"/>
    <property type="match status" value="8"/>
</dbReference>
<keyword evidence="5" id="KW-0472">Membrane</keyword>
<feature type="repeat" description="TPR" evidence="3">
    <location>
        <begin position="170"/>
        <end position="203"/>
    </location>
</feature>
<organism evidence="6 7">
    <name type="scientific">Candidatus Desantisbacteria bacterium CG2_30_40_21</name>
    <dbReference type="NCBI Taxonomy" id="1817895"/>
    <lineage>
        <taxon>Bacteria</taxon>
        <taxon>Candidatus Desantisiibacteriota</taxon>
    </lineage>
</organism>
<evidence type="ECO:0000256" key="3">
    <source>
        <dbReference type="PROSITE-ProRule" id="PRU00339"/>
    </source>
</evidence>
<feature type="repeat" description="TPR" evidence="3">
    <location>
        <begin position="379"/>
        <end position="412"/>
    </location>
</feature>
<comment type="caution">
    <text evidence="6">The sequence shown here is derived from an EMBL/GenBank/DDBJ whole genome shotgun (WGS) entry which is preliminary data.</text>
</comment>
<dbReference type="AlphaFoldDB" id="A0A1J5E1T7"/>
<feature type="compositionally biased region" description="Basic and acidic residues" evidence="4">
    <location>
        <begin position="1"/>
        <end position="25"/>
    </location>
</feature>
<dbReference type="SUPFAM" id="SSF48452">
    <property type="entry name" value="TPR-like"/>
    <property type="match status" value="1"/>
</dbReference>
<evidence type="ECO:0000256" key="4">
    <source>
        <dbReference type="SAM" id="MobiDB-lite"/>
    </source>
</evidence>
<keyword evidence="2 3" id="KW-0802">TPR repeat</keyword>
<dbReference type="Proteomes" id="UP000183085">
    <property type="component" value="Unassembled WGS sequence"/>
</dbReference>
<feature type="region of interest" description="Disordered" evidence="4">
    <location>
        <begin position="1"/>
        <end position="55"/>
    </location>
</feature>
<feature type="compositionally biased region" description="Acidic residues" evidence="4">
    <location>
        <begin position="26"/>
        <end position="55"/>
    </location>
</feature>
<dbReference type="PANTHER" id="PTHR44943:SF8">
    <property type="entry name" value="TPR REPEAT-CONTAINING PROTEIN MJ0263"/>
    <property type="match status" value="1"/>
</dbReference>
<name>A0A1J5E1T7_9BACT</name>
<proteinExistence type="predicted"/>
<dbReference type="InterPro" id="IPR051685">
    <property type="entry name" value="Ycf3/AcsC/BcsC/TPR_MFPF"/>
</dbReference>